<keyword evidence="2" id="KW-1185">Reference proteome</keyword>
<gene>
    <name evidence="1" type="ORF">HNR10_000618</name>
</gene>
<sequence>MTTAPATRGRTTVADRVIERLVRHEALAHEAVRPLEGALPGAITGPAVRVEVSRGGSRVALRVEVAMSYPRPLETDAADLRGRLVAAVEQTTGLRVHTADISVVRLVLAPVLR</sequence>
<comment type="caution">
    <text evidence="1">The sequence shown here is derived from an EMBL/GenBank/DDBJ whole genome shotgun (WGS) entry which is preliminary data.</text>
</comment>
<dbReference type="EMBL" id="JACCFS010000001">
    <property type="protein sequence ID" value="NYJ32737.1"/>
    <property type="molecule type" value="Genomic_DNA"/>
</dbReference>
<dbReference type="AlphaFoldDB" id="A0A7Z0EIK3"/>
<reference evidence="1 2" key="1">
    <citation type="submission" date="2020-07" db="EMBL/GenBank/DDBJ databases">
        <title>Sequencing the genomes of 1000 actinobacteria strains.</title>
        <authorList>
            <person name="Klenk H.-P."/>
        </authorList>
    </citation>
    <scope>NUCLEOTIDE SEQUENCE [LARGE SCALE GENOMIC DNA]</scope>
    <source>
        <strain evidence="1 2">DSM 44442</strain>
    </source>
</reference>
<evidence type="ECO:0000313" key="1">
    <source>
        <dbReference type="EMBL" id="NYJ32737.1"/>
    </source>
</evidence>
<evidence type="ECO:0000313" key="2">
    <source>
        <dbReference type="Proteomes" id="UP000572051"/>
    </source>
</evidence>
<proteinExistence type="predicted"/>
<protein>
    <submittedName>
        <fullName evidence="1">Putative alkaline shock family protein YloU</fullName>
    </submittedName>
</protein>
<dbReference type="Proteomes" id="UP000572051">
    <property type="component" value="Unassembled WGS sequence"/>
</dbReference>
<accession>A0A7Z0EIK3</accession>
<organism evidence="1 2">
    <name type="scientific">Nocardiopsis aegyptia</name>
    <dbReference type="NCBI Taxonomy" id="220378"/>
    <lineage>
        <taxon>Bacteria</taxon>
        <taxon>Bacillati</taxon>
        <taxon>Actinomycetota</taxon>
        <taxon>Actinomycetes</taxon>
        <taxon>Streptosporangiales</taxon>
        <taxon>Nocardiopsidaceae</taxon>
        <taxon>Nocardiopsis</taxon>
    </lineage>
</organism>
<name>A0A7Z0EIK3_9ACTN</name>
<dbReference type="RefSeq" id="WP_179820673.1">
    <property type="nucleotide sequence ID" value="NZ_JACCFS010000001.1"/>
</dbReference>